<dbReference type="Proteomes" id="UP000178999">
    <property type="component" value="Unassembled WGS sequence"/>
</dbReference>
<dbReference type="AlphaFoldDB" id="A0A1F8CRE2"/>
<protein>
    <submittedName>
        <fullName evidence="1">Uncharacterized protein</fullName>
    </submittedName>
</protein>
<gene>
    <name evidence="1" type="ORF">A2382_03370</name>
</gene>
<sequence>MLKTKYINEFYFEKARYRISDGKNNVFFLDVDYKNNCFSTTFIKSVALGNMKSEVEKIARDLLSRKHNVNFVNKK</sequence>
<evidence type="ECO:0000313" key="2">
    <source>
        <dbReference type="Proteomes" id="UP000178999"/>
    </source>
</evidence>
<evidence type="ECO:0000313" key="1">
    <source>
        <dbReference type="EMBL" id="OGM78907.1"/>
    </source>
</evidence>
<dbReference type="STRING" id="1802538.A2382_03370"/>
<proteinExistence type="predicted"/>
<comment type="caution">
    <text evidence="1">The sequence shown here is derived from an EMBL/GenBank/DDBJ whole genome shotgun (WGS) entry which is preliminary data.</text>
</comment>
<organism evidence="1 2">
    <name type="scientific">Candidatus Woesebacteria bacterium RIFOXYB1_FULL_38_16</name>
    <dbReference type="NCBI Taxonomy" id="1802538"/>
    <lineage>
        <taxon>Bacteria</taxon>
        <taxon>Candidatus Woeseibacteriota</taxon>
    </lineage>
</organism>
<name>A0A1F8CRE2_9BACT</name>
<accession>A0A1F8CRE2</accession>
<reference evidence="1 2" key="1">
    <citation type="journal article" date="2016" name="Nat. Commun.">
        <title>Thousands of microbial genomes shed light on interconnected biogeochemical processes in an aquifer system.</title>
        <authorList>
            <person name="Anantharaman K."/>
            <person name="Brown C.T."/>
            <person name="Hug L.A."/>
            <person name="Sharon I."/>
            <person name="Castelle C.J."/>
            <person name="Probst A.J."/>
            <person name="Thomas B.C."/>
            <person name="Singh A."/>
            <person name="Wilkins M.J."/>
            <person name="Karaoz U."/>
            <person name="Brodie E.L."/>
            <person name="Williams K.H."/>
            <person name="Hubbard S.S."/>
            <person name="Banfield J.F."/>
        </authorList>
    </citation>
    <scope>NUCLEOTIDE SEQUENCE [LARGE SCALE GENOMIC DNA]</scope>
</reference>
<dbReference type="EMBL" id="MGHY01000025">
    <property type="protein sequence ID" value="OGM78907.1"/>
    <property type="molecule type" value="Genomic_DNA"/>
</dbReference>